<dbReference type="PANTHER" id="PTHR48071:SF18">
    <property type="entry name" value="DELETED IN MALIGNANT BRAIN TUMORS 1 PROTEIN-RELATED"/>
    <property type="match status" value="1"/>
</dbReference>
<proteinExistence type="predicted"/>
<evidence type="ECO:0000313" key="5">
    <source>
        <dbReference type="Proteomes" id="UP000515135"/>
    </source>
</evidence>
<dbReference type="SUPFAM" id="SSF56487">
    <property type="entry name" value="SRCR-like"/>
    <property type="match status" value="1"/>
</dbReference>
<dbReference type="GO" id="GO:0016020">
    <property type="term" value="C:membrane"/>
    <property type="evidence" value="ECO:0007669"/>
    <property type="project" value="InterPro"/>
</dbReference>
<dbReference type="RefSeq" id="XP_019629907.1">
    <property type="nucleotide sequence ID" value="XM_019774348.1"/>
</dbReference>
<dbReference type="PROSITE" id="PS50287">
    <property type="entry name" value="SRCR_2"/>
    <property type="match status" value="1"/>
</dbReference>
<evidence type="ECO:0000256" key="3">
    <source>
        <dbReference type="PROSITE-ProRule" id="PRU00196"/>
    </source>
</evidence>
<dbReference type="KEGG" id="bbel:109474141"/>
<organism evidence="5 6">
    <name type="scientific">Branchiostoma belcheri</name>
    <name type="common">Amphioxus</name>
    <dbReference type="NCBI Taxonomy" id="7741"/>
    <lineage>
        <taxon>Eukaryota</taxon>
        <taxon>Metazoa</taxon>
        <taxon>Chordata</taxon>
        <taxon>Cephalochordata</taxon>
        <taxon>Leptocardii</taxon>
        <taxon>Amphioxiformes</taxon>
        <taxon>Branchiostomatidae</taxon>
        <taxon>Branchiostoma</taxon>
    </lineage>
</organism>
<dbReference type="GeneID" id="109474141"/>
<reference evidence="6" key="1">
    <citation type="submission" date="2025-08" db="UniProtKB">
        <authorList>
            <consortium name="RefSeq"/>
        </authorList>
    </citation>
    <scope>IDENTIFICATION</scope>
    <source>
        <tissue evidence="6">Gonad</tissue>
    </source>
</reference>
<protein>
    <submittedName>
        <fullName evidence="6">Scavenger receptor class A member 5-like</fullName>
    </submittedName>
</protein>
<keyword evidence="2 3" id="KW-1015">Disulfide bond</keyword>
<feature type="domain" description="SRCR" evidence="4">
    <location>
        <begin position="6"/>
        <end position="107"/>
    </location>
</feature>
<keyword evidence="1" id="KW-0732">Signal</keyword>
<dbReference type="AlphaFoldDB" id="A0A6P4ZFM8"/>
<dbReference type="PANTHER" id="PTHR48071">
    <property type="entry name" value="SRCR DOMAIN-CONTAINING PROTEIN"/>
    <property type="match status" value="1"/>
</dbReference>
<sequence length="122" mass="13294">MTMSDLRLVGGSGPHEGRVEVFHAGEWGTVCHSGWSLEDAHVACRQLGYPEAVRETYSAHFGQGTGRIWLDTLGCTGTEERLTDCKHGGWGRVPWCRHIHDSGVVCKTAAAASLDEDDDDLI</sequence>
<feature type="disulfide bond" evidence="3">
    <location>
        <begin position="75"/>
        <end position="85"/>
    </location>
</feature>
<dbReference type="FunFam" id="3.10.250.10:FF:000001">
    <property type="entry name" value="Lysyl oxidase 4 isoform X1"/>
    <property type="match status" value="1"/>
</dbReference>
<dbReference type="PROSITE" id="PS00420">
    <property type="entry name" value="SRCR_1"/>
    <property type="match status" value="1"/>
</dbReference>
<evidence type="ECO:0000256" key="2">
    <source>
        <dbReference type="ARBA" id="ARBA00023157"/>
    </source>
</evidence>
<comment type="caution">
    <text evidence="3">Lacks conserved residue(s) required for the propagation of feature annotation.</text>
</comment>
<dbReference type="Proteomes" id="UP000515135">
    <property type="component" value="Unplaced"/>
</dbReference>
<dbReference type="Pfam" id="PF00530">
    <property type="entry name" value="SRCR"/>
    <property type="match status" value="1"/>
</dbReference>
<dbReference type="InterPro" id="IPR036772">
    <property type="entry name" value="SRCR-like_dom_sf"/>
</dbReference>
<dbReference type="SMART" id="SM00202">
    <property type="entry name" value="SR"/>
    <property type="match status" value="1"/>
</dbReference>
<evidence type="ECO:0000259" key="4">
    <source>
        <dbReference type="PROSITE" id="PS50287"/>
    </source>
</evidence>
<name>A0A6P4ZFM8_BRABE</name>
<dbReference type="Gene3D" id="3.10.250.10">
    <property type="entry name" value="SRCR-like domain"/>
    <property type="match status" value="1"/>
</dbReference>
<dbReference type="OrthoDB" id="536948at2759"/>
<evidence type="ECO:0000256" key="1">
    <source>
        <dbReference type="ARBA" id="ARBA00022729"/>
    </source>
</evidence>
<keyword evidence="5" id="KW-1185">Reference proteome</keyword>
<dbReference type="InterPro" id="IPR001190">
    <property type="entry name" value="SRCR"/>
</dbReference>
<gene>
    <name evidence="6" type="primary">LOC109474141</name>
</gene>
<evidence type="ECO:0000313" key="6">
    <source>
        <dbReference type="RefSeq" id="XP_019629907.1"/>
    </source>
</evidence>
<dbReference type="PRINTS" id="PR00258">
    <property type="entry name" value="SPERACTRCPTR"/>
</dbReference>
<accession>A0A6P4ZFM8</accession>